<feature type="region of interest" description="Disordered" evidence="1">
    <location>
        <begin position="22"/>
        <end position="45"/>
    </location>
</feature>
<dbReference type="KEGG" id="mic:Mic7113_5065"/>
<protein>
    <submittedName>
        <fullName evidence="3">Uncharacterized protein</fullName>
    </submittedName>
</protein>
<keyword evidence="2" id="KW-0732">Signal</keyword>
<feature type="chain" id="PRO_5003937581" evidence="2">
    <location>
        <begin position="21"/>
        <end position="45"/>
    </location>
</feature>
<dbReference type="HOGENOM" id="CLU_3202082_0_0_3"/>
<proteinExistence type="predicted"/>
<organism evidence="3 4">
    <name type="scientific">Allocoleopsis franciscana PCC 7113</name>
    <dbReference type="NCBI Taxonomy" id="1173027"/>
    <lineage>
        <taxon>Bacteria</taxon>
        <taxon>Bacillati</taxon>
        <taxon>Cyanobacteriota</taxon>
        <taxon>Cyanophyceae</taxon>
        <taxon>Coleofasciculales</taxon>
        <taxon>Coleofasciculaceae</taxon>
        <taxon>Allocoleopsis</taxon>
        <taxon>Allocoleopsis franciscana</taxon>
    </lineage>
</organism>
<feature type="signal peptide" evidence="2">
    <location>
        <begin position="1"/>
        <end position="20"/>
    </location>
</feature>
<dbReference type="PROSITE" id="PS51257">
    <property type="entry name" value="PROKAR_LIPOPROTEIN"/>
    <property type="match status" value="1"/>
</dbReference>
<name>K9WMF8_9CYAN</name>
<evidence type="ECO:0000256" key="2">
    <source>
        <dbReference type="SAM" id="SignalP"/>
    </source>
</evidence>
<evidence type="ECO:0000313" key="4">
    <source>
        <dbReference type="Proteomes" id="UP000010471"/>
    </source>
</evidence>
<evidence type="ECO:0000313" key="3">
    <source>
        <dbReference type="EMBL" id="AFZ20722.1"/>
    </source>
</evidence>
<dbReference type="AlphaFoldDB" id="K9WMF8"/>
<dbReference type="RefSeq" id="WP_015184855.1">
    <property type="nucleotide sequence ID" value="NC_019738.1"/>
</dbReference>
<dbReference type="EMBL" id="CP003630">
    <property type="protein sequence ID" value="AFZ20722.1"/>
    <property type="molecule type" value="Genomic_DNA"/>
</dbReference>
<accession>K9WMF8</accession>
<dbReference type="Proteomes" id="UP000010471">
    <property type="component" value="Chromosome"/>
</dbReference>
<evidence type="ECO:0000256" key="1">
    <source>
        <dbReference type="SAM" id="MobiDB-lite"/>
    </source>
</evidence>
<sequence>MNKKLIGLVLLLTLATTLGACNQTSETPEGGATPGTTESPSPAAT</sequence>
<gene>
    <name evidence="3" type="ORF">Mic7113_5065</name>
</gene>
<keyword evidence="4" id="KW-1185">Reference proteome</keyword>
<reference evidence="3 4" key="1">
    <citation type="submission" date="2012-06" db="EMBL/GenBank/DDBJ databases">
        <title>Finished chromosome of genome of Microcoleus sp. PCC 7113.</title>
        <authorList>
            <consortium name="US DOE Joint Genome Institute"/>
            <person name="Gugger M."/>
            <person name="Coursin T."/>
            <person name="Rippka R."/>
            <person name="Tandeau De Marsac N."/>
            <person name="Huntemann M."/>
            <person name="Wei C.-L."/>
            <person name="Han J."/>
            <person name="Detter J.C."/>
            <person name="Han C."/>
            <person name="Tapia R."/>
            <person name="Chen A."/>
            <person name="Kyrpides N."/>
            <person name="Mavromatis K."/>
            <person name="Markowitz V."/>
            <person name="Szeto E."/>
            <person name="Ivanova N."/>
            <person name="Pagani I."/>
            <person name="Pati A."/>
            <person name="Goodwin L."/>
            <person name="Nordberg H.P."/>
            <person name="Cantor M.N."/>
            <person name="Hua S.X."/>
            <person name="Woyke T."/>
            <person name="Kerfeld C.A."/>
        </authorList>
    </citation>
    <scope>NUCLEOTIDE SEQUENCE [LARGE SCALE GENOMIC DNA]</scope>
    <source>
        <strain evidence="3 4">PCC 7113</strain>
    </source>
</reference>